<feature type="compositionally biased region" description="Polar residues" evidence="1">
    <location>
        <begin position="17"/>
        <end position="26"/>
    </location>
</feature>
<dbReference type="Proteomes" id="UP000285278">
    <property type="component" value="Unassembled WGS sequence"/>
</dbReference>
<feature type="region of interest" description="Disordered" evidence="1">
    <location>
        <begin position="1"/>
        <end position="26"/>
    </location>
</feature>
<protein>
    <submittedName>
        <fullName evidence="2">Uncharacterized protein</fullName>
    </submittedName>
</protein>
<organism evidence="2 3">
    <name type="scientific">Corynebacterium falsenii</name>
    <dbReference type="NCBI Taxonomy" id="108486"/>
    <lineage>
        <taxon>Bacteria</taxon>
        <taxon>Bacillati</taxon>
        <taxon>Actinomycetota</taxon>
        <taxon>Actinomycetes</taxon>
        <taxon>Mycobacteriales</taxon>
        <taxon>Corynebacteriaceae</taxon>
        <taxon>Corynebacterium</taxon>
    </lineage>
</organism>
<dbReference type="RefSeq" id="WP_119664457.1">
    <property type="nucleotide sequence ID" value="NZ_CP083647.1"/>
</dbReference>
<evidence type="ECO:0000313" key="2">
    <source>
        <dbReference type="EMBL" id="RIX35632.1"/>
    </source>
</evidence>
<dbReference type="AlphaFoldDB" id="A0A418Q883"/>
<name>A0A418Q883_9CORY</name>
<sequence>MTPRTGRTERTERNSHKAQTSLSTATDAAAREFLDNLTAMATGSYLRDEDKEFWEPPYPAAVVDEAQKIVHSLVSAGRAIGQKDPAALARIATSAEIMLDDTPVHRGQSSTVVRGETDQGPDETAGASQPDAISLALAAVITPDLRKLADLSEDHDNAILDDEEIQDLLELIGALASEVHASPAVLRAHTEAVLID</sequence>
<dbReference type="STRING" id="1451189.CFAL_05370"/>
<evidence type="ECO:0000256" key="1">
    <source>
        <dbReference type="SAM" id="MobiDB-lite"/>
    </source>
</evidence>
<gene>
    <name evidence="2" type="ORF">D3M95_03720</name>
</gene>
<reference evidence="2 3" key="1">
    <citation type="submission" date="2018-09" db="EMBL/GenBank/DDBJ databases">
        <title>Optimization and identification of Corynebacterium falsenii FN1-14 from fish paste.</title>
        <authorList>
            <person name="Daroonpunt R."/>
            <person name="Tanasupawat S."/>
        </authorList>
    </citation>
    <scope>NUCLEOTIDE SEQUENCE [LARGE SCALE GENOMIC DNA]</scope>
    <source>
        <strain evidence="2 3">FN1-14</strain>
    </source>
</reference>
<evidence type="ECO:0000313" key="3">
    <source>
        <dbReference type="Proteomes" id="UP000285278"/>
    </source>
</evidence>
<proteinExistence type="predicted"/>
<dbReference type="EMBL" id="QXJK01000003">
    <property type="protein sequence ID" value="RIX35632.1"/>
    <property type="molecule type" value="Genomic_DNA"/>
</dbReference>
<accession>A0A418Q883</accession>
<feature type="region of interest" description="Disordered" evidence="1">
    <location>
        <begin position="104"/>
        <end position="129"/>
    </location>
</feature>
<comment type="caution">
    <text evidence="2">The sequence shown here is derived from an EMBL/GenBank/DDBJ whole genome shotgun (WGS) entry which is preliminary data.</text>
</comment>
<feature type="compositionally biased region" description="Basic and acidic residues" evidence="1">
    <location>
        <begin position="1"/>
        <end position="15"/>
    </location>
</feature>
<dbReference type="OrthoDB" id="4420002at2"/>
<keyword evidence="3" id="KW-1185">Reference proteome</keyword>